<dbReference type="PANTHER" id="PTHR35309:SF2">
    <property type="entry name" value="TOCOPHEROL CYCLASE, CHLOROPLASTIC"/>
    <property type="match status" value="1"/>
</dbReference>
<comment type="caution">
    <text evidence="2">The sequence shown here is derived from an EMBL/GenBank/DDBJ whole genome shotgun (WGS) entry which is preliminary data.</text>
</comment>
<organism evidence="2 3">
    <name type="scientific">Stephania cephalantha</name>
    <dbReference type="NCBI Taxonomy" id="152367"/>
    <lineage>
        <taxon>Eukaryota</taxon>
        <taxon>Viridiplantae</taxon>
        <taxon>Streptophyta</taxon>
        <taxon>Embryophyta</taxon>
        <taxon>Tracheophyta</taxon>
        <taxon>Spermatophyta</taxon>
        <taxon>Magnoliopsida</taxon>
        <taxon>Ranunculales</taxon>
        <taxon>Menispermaceae</taxon>
        <taxon>Menispermoideae</taxon>
        <taxon>Cissampelideae</taxon>
        <taxon>Stephania</taxon>
    </lineage>
</organism>
<keyword evidence="3" id="KW-1185">Reference proteome</keyword>
<dbReference type="Proteomes" id="UP001419268">
    <property type="component" value="Unassembled WGS sequence"/>
</dbReference>
<evidence type="ECO:0000256" key="1">
    <source>
        <dbReference type="SAM" id="MobiDB-lite"/>
    </source>
</evidence>
<feature type="compositionally biased region" description="Polar residues" evidence="1">
    <location>
        <begin position="54"/>
        <end position="65"/>
    </location>
</feature>
<evidence type="ECO:0000313" key="2">
    <source>
        <dbReference type="EMBL" id="KAK9100941.1"/>
    </source>
</evidence>
<dbReference type="GO" id="GO:0009976">
    <property type="term" value="F:tocopherol cyclase activity"/>
    <property type="evidence" value="ECO:0007669"/>
    <property type="project" value="InterPro"/>
</dbReference>
<gene>
    <name evidence="2" type="ORF">Scep_024371</name>
</gene>
<name>A0AAP0EWF2_9MAGN</name>
<dbReference type="EMBL" id="JBBNAG010000010">
    <property type="protein sequence ID" value="KAK9100941.1"/>
    <property type="molecule type" value="Genomic_DNA"/>
</dbReference>
<dbReference type="PANTHER" id="PTHR35309">
    <property type="match status" value="1"/>
</dbReference>
<evidence type="ECO:0000313" key="3">
    <source>
        <dbReference type="Proteomes" id="UP001419268"/>
    </source>
</evidence>
<protein>
    <recommendedName>
        <fullName evidence="4">Tocopherol cyclase</fullName>
    </recommendedName>
</protein>
<dbReference type="InterPro" id="IPR025893">
    <property type="entry name" value="Tocopherol_cyclase"/>
</dbReference>
<proteinExistence type="predicted"/>
<sequence>MELPISSAPSTSHPNWRLNSKLLNKFHGPRSSPHLKPRFRDSLRIFASASIRDAQSTSTDSSSVNPVYKPTPPNRELRTPHSGYHFDGSTRQFFEGWYFKVSIPECRQSFCFMYSVENPAFRKKQSAVEQATYGPRFTGVGAQILGVDDKYICQFSEDSQYFWGSRRELILGNTFSTGKDLPPPQKEVPPQVKDMSRYILNLHAIVIASTSCCSNDITFIGVISQTEFRNRVSKGFQVSPLWHQGSIVDDGRTDYVPVVKTARWEYSTRPVYGWGDVNSKQKATAGWLAAFPVFEPHWQVCMAGGLSTAPVFRVQPSINSYWFRRPVQIFSTVSIDSWIGDSYANIDDGHSWIEWDGKLFEFENALSYSEKNWGGAFPRKWFWVQCNAFQDSDGEVALTAAGGLRELPGLNTFENAALIGVHYNGIFYEFVPWNGTISWEIAPWGNTHENDNSPINEFHTF</sequence>
<evidence type="ECO:0008006" key="4">
    <source>
        <dbReference type="Google" id="ProtNLM"/>
    </source>
</evidence>
<dbReference type="Pfam" id="PF14249">
    <property type="entry name" value="Tocopherol_cycl"/>
    <property type="match status" value="3"/>
</dbReference>
<dbReference type="AlphaFoldDB" id="A0AAP0EWF2"/>
<reference evidence="2 3" key="1">
    <citation type="submission" date="2024-01" db="EMBL/GenBank/DDBJ databases">
        <title>Genome assemblies of Stephania.</title>
        <authorList>
            <person name="Yang L."/>
        </authorList>
    </citation>
    <scope>NUCLEOTIDE SEQUENCE [LARGE SCALE GENOMIC DNA]</scope>
    <source>
        <strain evidence="2">JXDWG</strain>
        <tissue evidence="2">Leaf</tissue>
    </source>
</reference>
<feature type="region of interest" description="Disordered" evidence="1">
    <location>
        <begin position="54"/>
        <end position="82"/>
    </location>
</feature>
<accession>A0AAP0EWF2</accession>